<evidence type="ECO:0000313" key="16">
    <source>
        <dbReference type="Proteomes" id="UP000483379"/>
    </source>
</evidence>
<keyword evidence="1 12" id="KW-0575">Peroxidase</keyword>
<comment type="function">
    <text evidence="12">Bifunctional enzyme with both catalase and broad-spectrum peroxidase activity.</text>
</comment>
<keyword evidence="4 12" id="KW-0560">Oxidoreductase</keyword>
<comment type="PTM">
    <text evidence="12">Formation of the three residue Trp-Tyr-Met cross-link is important for the catalase, but not the peroxidase activity of the enzyme.</text>
</comment>
<dbReference type="PRINTS" id="PR00460">
    <property type="entry name" value="BPEROXIDASE"/>
</dbReference>
<dbReference type="InterPro" id="IPR019794">
    <property type="entry name" value="Peroxidases_AS"/>
</dbReference>
<organism evidence="15 16">
    <name type="scientific">Thiorhodococcus minor</name>
    <dbReference type="NCBI Taxonomy" id="57489"/>
    <lineage>
        <taxon>Bacteria</taxon>
        <taxon>Pseudomonadati</taxon>
        <taxon>Pseudomonadota</taxon>
        <taxon>Gammaproteobacteria</taxon>
        <taxon>Chromatiales</taxon>
        <taxon>Chromatiaceae</taxon>
        <taxon>Thiorhodococcus</taxon>
    </lineage>
</organism>
<dbReference type="SUPFAM" id="SSF48113">
    <property type="entry name" value="Heme-dependent peroxidases"/>
    <property type="match status" value="2"/>
</dbReference>
<dbReference type="EMBL" id="JAAIJQ010000029">
    <property type="protein sequence ID" value="NEV62504.1"/>
    <property type="molecule type" value="Genomic_DNA"/>
</dbReference>
<dbReference type="PROSITE" id="PS50873">
    <property type="entry name" value="PEROXIDASE_4"/>
    <property type="match status" value="1"/>
</dbReference>
<feature type="binding site" description="axial binding residue" evidence="12">
    <location>
        <position position="266"/>
    </location>
    <ligand>
        <name>heme b</name>
        <dbReference type="ChEBI" id="CHEBI:60344"/>
    </ligand>
    <ligandPart>
        <name>Fe</name>
        <dbReference type="ChEBI" id="CHEBI:18248"/>
    </ligandPart>
</feature>
<keyword evidence="2 12" id="KW-0349">Heme</keyword>
<protein>
    <recommendedName>
        <fullName evidence="11 12">Catalase-peroxidase</fullName>
        <shortName evidence="12">CP</shortName>
        <ecNumber evidence="10 12">1.11.1.21</ecNumber>
    </recommendedName>
    <alternativeName>
        <fullName evidence="12">Peroxidase/catalase</fullName>
    </alternativeName>
</protein>
<evidence type="ECO:0000256" key="11">
    <source>
        <dbReference type="ARBA" id="ARBA00074141"/>
    </source>
</evidence>
<dbReference type="NCBIfam" id="NF011635">
    <property type="entry name" value="PRK15061.1"/>
    <property type="match status" value="1"/>
</dbReference>
<dbReference type="GO" id="GO:0004096">
    <property type="term" value="F:catalase activity"/>
    <property type="evidence" value="ECO:0007669"/>
    <property type="project" value="UniProtKB-UniRule"/>
</dbReference>
<sequence>MDKTTTTAGKCPVMHGGNTATGASVMDWWPNALSLDILHQHDTKTDPMGASFDYRDAVKGLDVEALKKDLHALMTDSQDWWPADWGHYGGLMIRMAWHAAGSYRIADGRGGAGTGNQRFAPLNSWPDNVNLDKARRLLWPIKKKYGNKISWADLIILAGTVAYESMGLKTFGFAFGREDIWHPEKDTYWGSEKEWLATSDDPNSRYSGDRNLENPLAAVMMGLIYVNPEGVDGKPDPLRTAKDVRETFARMAMNDEETVALTAGGHTVGKCHGNGDAALLGPDPEAAEVEDQGLGWINKTARGIGRDAVTSGIEGAWTTHPTQWDNGYFAMLLEHEWESRKSPAGAWQWEPVDIKEEDKPVDVEDPSIRYNPIMTDADMAMKMDPEYRKISERFYRDPDALSEAFARAWFKLTHRDMGPKSRYIGPWVPQEDLIWQDPVPTGRADYDVNAVKAKIAASGLSVSDMVATAWDSARTFRGSDMRGGANGARIRLEPQKDWEGNEPERLARVLATLEPIAAESGASLADVIVLAGNVGIEQAAKAAGIDVSVPFAPGRGDATAEMTDGESFEPLEPIHDGYRNWLKKDYVVSAEELMLDRTQLMGLTAPEMTVLVGGMRVLGTNHGGSKHGVFTDREGALTNDFFVNLTDMANTWVPTGSNLYEIRDRQTGEVKWTATRVDLVFGSNAILRAYAEVYAQDDSQEKFVQDFVAAWTQVMNADRFDLA</sequence>
<dbReference type="CDD" id="cd00649">
    <property type="entry name" value="catalase_peroxidase_1"/>
    <property type="match status" value="1"/>
</dbReference>
<comment type="catalytic activity">
    <reaction evidence="7 12 13">
        <text>2 H2O2 = O2 + 2 H2O</text>
        <dbReference type="Rhea" id="RHEA:20309"/>
        <dbReference type="ChEBI" id="CHEBI:15377"/>
        <dbReference type="ChEBI" id="CHEBI:15379"/>
        <dbReference type="ChEBI" id="CHEBI:16240"/>
        <dbReference type="EC" id="1.11.1.21"/>
    </reaction>
</comment>
<dbReference type="InterPro" id="IPR002016">
    <property type="entry name" value="Haem_peroxidase"/>
</dbReference>
<comment type="caution">
    <text evidence="12">Lacks conserved residue(s) required for the propagation of feature annotation.</text>
</comment>
<dbReference type="PRINTS" id="PR00458">
    <property type="entry name" value="PEROXIDASE"/>
</dbReference>
<evidence type="ECO:0000256" key="5">
    <source>
        <dbReference type="ARBA" id="ARBA00023004"/>
    </source>
</evidence>
<feature type="active site" description="Proton acceptor" evidence="12">
    <location>
        <position position="98"/>
    </location>
</feature>
<dbReference type="Pfam" id="PF00141">
    <property type="entry name" value="peroxidase"/>
    <property type="match status" value="2"/>
</dbReference>
<dbReference type="FunFam" id="1.10.520.10:FF:000002">
    <property type="entry name" value="Catalase-peroxidase"/>
    <property type="match status" value="1"/>
</dbReference>
<dbReference type="PANTHER" id="PTHR30555">
    <property type="entry name" value="HYDROPEROXIDASE I, BIFUNCTIONAL CATALASE-PEROXIDASE"/>
    <property type="match status" value="1"/>
</dbReference>
<evidence type="ECO:0000256" key="7">
    <source>
        <dbReference type="ARBA" id="ARBA00049145"/>
    </source>
</evidence>
<comment type="catalytic activity">
    <reaction evidence="8 12 13">
        <text>H2O2 + AH2 = A + 2 H2O</text>
        <dbReference type="Rhea" id="RHEA:30275"/>
        <dbReference type="ChEBI" id="CHEBI:13193"/>
        <dbReference type="ChEBI" id="CHEBI:15377"/>
        <dbReference type="ChEBI" id="CHEBI:16240"/>
        <dbReference type="ChEBI" id="CHEBI:17499"/>
        <dbReference type="EC" id="1.11.1.21"/>
    </reaction>
</comment>
<evidence type="ECO:0000256" key="3">
    <source>
        <dbReference type="ARBA" id="ARBA00022723"/>
    </source>
</evidence>
<dbReference type="GO" id="GO:0020037">
    <property type="term" value="F:heme binding"/>
    <property type="evidence" value="ECO:0007669"/>
    <property type="project" value="InterPro"/>
</dbReference>
<comment type="caution">
    <text evidence="15">The sequence shown here is derived from an EMBL/GenBank/DDBJ whole genome shotgun (WGS) entry which is preliminary data.</text>
</comment>
<dbReference type="PANTHER" id="PTHR30555:SF6">
    <property type="entry name" value="CATALASE-PEROXIDASE"/>
    <property type="match status" value="1"/>
</dbReference>
<dbReference type="HAMAP" id="MF_01961">
    <property type="entry name" value="Catal_peroxid"/>
    <property type="match status" value="1"/>
</dbReference>
<evidence type="ECO:0000259" key="14">
    <source>
        <dbReference type="PROSITE" id="PS50873"/>
    </source>
</evidence>
<keyword evidence="16" id="KW-1185">Reference proteome</keyword>
<evidence type="ECO:0000256" key="1">
    <source>
        <dbReference type="ARBA" id="ARBA00022559"/>
    </source>
</evidence>
<evidence type="ECO:0000256" key="4">
    <source>
        <dbReference type="ARBA" id="ARBA00023002"/>
    </source>
</evidence>
<keyword evidence="6 12" id="KW-0376">Hydrogen peroxide</keyword>
<gene>
    <name evidence="12 15" type="primary">katG</name>
    <name evidence="15" type="ORF">G3446_11475</name>
</gene>
<keyword evidence="3 12" id="KW-0479">Metal-binding</keyword>
<evidence type="ECO:0000256" key="2">
    <source>
        <dbReference type="ARBA" id="ARBA00022617"/>
    </source>
</evidence>
<dbReference type="Gene3D" id="1.10.420.10">
    <property type="entry name" value="Peroxidase, domain 2"/>
    <property type="match status" value="2"/>
</dbReference>
<evidence type="ECO:0000256" key="8">
    <source>
        <dbReference type="ARBA" id="ARBA00051651"/>
    </source>
</evidence>
<comment type="similarity">
    <text evidence="9 12 13">Belongs to the peroxidase family. Peroxidase/catalase subfamily.</text>
</comment>
<evidence type="ECO:0000256" key="6">
    <source>
        <dbReference type="ARBA" id="ARBA00023324"/>
    </source>
</evidence>
<dbReference type="PROSITE" id="PS00436">
    <property type="entry name" value="PEROXIDASE_2"/>
    <property type="match status" value="1"/>
</dbReference>
<evidence type="ECO:0000256" key="12">
    <source>
        <dbReference type="HAMAP-Rule" id="MF_01961"/>
    </source>
</evidence>
<proteinExistence type="inferred from homology"/>
<comment type="subunit">
    <text evidence="12">Homodimer or homotetramer.</text>
</comment>
<dbReference type="GO" id="GO:0005829">
    <property type="term" value="C:cytosol"/>
    <property type="evidence" value="ECO:0007669"/>
    <property type="project" value="UniProtKB-ARBA"/>
</dbReference>
<dbReference type="InterPro" id="IPR000763">
    <property type="entry name" value="Catalase_peroxidase"/>
</dbReference>
<evidence type="ECO:0000313" key="15">
    <source>
        <dbReference type="EMBL" id="NEV62504.1"/>
    </source>
</evidence>
<evidence type="ECO:0000256" key="10">
    <source>
        <dbReference type="ARBA" id="ARBA00067012"/>
    </source>
</evidence>
<dbReference type="EC" id="1.11.1.21" evidence="10 12"/>
<evidence type="ECO:0000256" key="9">
    <source>
        <dbReference type="ARBA" id="ARBA00060838"/>
    </source>
</evidence>
<reference evidence="15 16" key="1">
    <citation type="submission" date="2020-02" db="EMBL/GenBank/DDBJ databases">
        <title>Genome sequences of Thiorhodococcus mannitoliphagus and Thiorhodococcus minor, purple sulfur photosynthetic bacteria in the gammaproteobacterial family, Chromatiaceae.</title>
        <authorList>
            <person name="Aviles F.A."/>
            <person name="Meyer T.E."/>
            <person name="Kyndt J.A."/>
        </authorList>
    </citation>
    <scope>NUCLEOTIDE SEQUENCE [LARGE SCALE GENOMIC DNA]</scope>
    <source>
        <strain evidence="15 16">DSM 11518</strain>
    </source>
</reference>
<accession>A0A6M0JZK3</accession>
<dbReference type="NCBIfam" id="TIGR00198">
    <property type="entry name" value="cat_per_HPI"/>
    <property type="match status" value="1"/>
</dbReference>
<dbReference type="InterPro" id="IPR010255">
    <property type="entry name" value="Haem_peroxidase_sf"/>
</dbReference>
<dbReference type="AlphaFoldDB" id="A0A6M0JZK3"/>
<comment type="cofactor">
    <cofactor evidence="12">
        <name>heme b</name>
        <dbReference type="ChEBI" id="CHEBI:60344"/>
    </cofactor>
    <text evidence="12">Binds 1 heme b (iron(II)-protoporphyrin IX) group per dimer.</text>
</comment>
<dbReference type="GO" id="GO:0046872">
    <property type="term" value="F:metal ion binding"/>
    <property type="evidence" value="ECO:0007669"/>
    <property type="project" value="UniProtKB-KW"/>
</dbReference>
<dbReference type="GO" id="GO:0070301">
    <property type="term" value="P:cellular response to hydrogen peroxide"/>
    <property type="evidence" value="ECO:0007669"/>
    <property type="project" value="TreeGrafter"/>
</dbReference>
<feature type="cross-link" description="Tryptophyl-tyrosyl-methioninium (Tyr-Met) (with Trp-97)" evidence="12">
    <location>
        <begin position="225"/>
        <end position="251"/>
    </location>
</feature>
<dbReference type="GO" id="GO:0042744">
    <property type="term" value="P:hydrogen peroxide catabolic process"/>
    <property type="evidence" value="ECO:0007669"/>
    <property type="project" value="UniProtKB-KW"/>
</dbReference>
<dbReference type="FunFam" id="1.10.420.10:FF:000002">
    <property type="entry name" value="Catalase-peroxidase"/>
    <property type="match status" value="1"/>
</dbReference>
<dbReference type="Proteomes" id="UP000483379">
    <property type="component" value="Unassembled WGS sequence"/>
</dbReference>
<feature type="domain" description="Plant heme peroxidase family profile" evidence="14">
    <location>
        <begin position="131"/>
        <end position="425"/>
    </location>
</feature>
<feature type="site" description="Transition state stabilizer" evidence="12">
    <location>
        <position position="94"/>
    </location>
</feature>
<name>A0A6M0JZK3_9GAMM</name>
<dbReference type="RefSeq" id="WP_164452973.1">
    <property type="nucleotide sequence ID" value="NZ_JAAIJQ010000029.1"/>
</dbReference>
<dbReference type="FunFam" id="1.10.420.10:FF:000004">
    <property type="entry name" value="Catalase-peroxidase"/>
    <property type="match status" value="1"/>
</dbReference>
<dbReference type="Gene3D" id="1.10.520.10">
    <property type="match status" value="2"/>
</dbReference>
<evidence type="ECO:0000256" key="13">
    <source>
        <dbReference type="RuleBase" id="RU003451"/>
    </source>
</evidence>
<dbReference type="CDD" id="cd08200">
    <property type="entry name" value="catalase_peroxidase_2"/>
    <property type="match status" value="1"/>
</dbReference>
<keyword evidence="5 12" id="KW-0408">Iron</keyword>